<dbReference type="RefSeq" id="WP_117582682.1">
    <property type="nucleotide sequence ID" value="NZ_JAQEEX010000089.1"/>
</dbReference>
<gene>
    <name evidence="1" type="ORF">DXB93_18590</name>
</gene>
<dbReference type="AlphaFoldDB" id="A0A3E3E4V3"/>
<proteinExistence type="predicted"/>
<dbReference type="Proteomes" id="UP000261032">
    <property type="component" value="Unassembled WGS sequence"/>
</dbReference>
<sequence>MKKIDKYEHPYTYLKNIVENGKIGENFINSLFKTNIKTRDLIFVLEFIKKDGYDVSSFKAFDSFYTTDDELYILFKNMDKGYEFIVLYQVDTIWCQFGYFTEKGEVFSFEITIKDCIGHYDPKHCYAPDW</sequence>
<protein>
    <submittedName>
        <fullName evidence="1">Uncharacterized protein</fullName>
    </submittedName>
</protein>
<name>A0A3E3E4V3_9FIRM</name>
<dbReference type="EMBL" id="QUSL01000067">
    <property type="protein sequence ID" value="RGD76621.1"/>
    <property type="molecule type" value="Genomic_DNA"/>
</dbReference>
<reference evidence="1 2" key="1">
    <citation type="submission" date="2018-08" db="EMBL/GenBank/DDBJ databases">
        <title>A genome reference for cultivated species of the human gut microbiota.</title>
        <authorList>
            <person name="Zou Y."/>
            <person name="Xue W."/>
            <person name="Luo G."/>
        </authorList>
    </citation>
    <scope>NUCLEOTIDE SEQUENCE [LARGE SCALE GENOMIC DNA]</scope>
    <source>
        <strain evidence="1 2">OM06-4</strain>
    </source>
</reference>
<comment type="caution">
    <text evidence="1">The sequence shown here is derived from an EMBL/GenBank/DDBJ whole genome shotgun (WGS) entry which is preliminary data.</text>
</comment>
<evidence type="ECO:0000313" key="2">
    <source>
        <dbReference type="Proteomes" id="UP000261032"/>
    </source>
</evidence>
<accession>A0A3E3E4V3</accession>
<organism evidence="1 2">
    <name type="scientific">Thomasclavelia ramosa</name>
    <dbReference type="NCBI Taxonomy" id="1547"/>
    <lineage>
        <taxon>Bacteria</taxon>
        <taxon>Bacillati</taxon>
        <taxon>Bacillota</taxon>
        <taxon>Erysipelotrichia</taxon>
        <taxon>Erysipelotrichales</taxon>
        <taxon>Coprobacillaceae</taxon>
        <taxon>Thomasclavelia</taxon>
    </lineage>
</organism>
<evidence type="ECO:0000313" key="1">
    <source>
        <dbReference type="EMBL" id="RGD76621.1"/>
    </source>
</evidence>